<dbReference type="Proteomes" id="UP000050326">
    <property type="component" value="Unassembled WGS sequence"/>
</dbReference>
<evidence type="ECO:0000313" key="3">
    <source>
        <dbReference type="Proteomes" id="UP000050326"/>
    </source>
</evidence>
<name>A0A0P8WKA7_9CLOT</name>
<dbReference type="PATRIC" id="fig|36849.3.peg.3680"/>
<dbReference type="Gene3D" id="3.30.70.150">
    <property type="entry name" value="RuBisCO large subunit, N-terminal domain"/>
    <property type="match status" value="1"/>
</dbReference>
<dbReference type="GO" id="GO:0043715">
    <property type="term" value="F:2,3-diketo-5-methylthiopentyl-1-phosphate enolase activity"/>
    <property type="evidence" value="ECO:0007669"/>
    <property type="project" value="UniProtKB-EC"/>
</dbReference>
<keyword evidence="3" id="KW-1185">Reference proteome</keyword>
<dbReference type="SUPFAM" id="SSF54966">
    <property type="entry name" value="RuBisCO, large subunit, small (N-terminal) domain"/>
    <property type="match status" value="1"/>
</dbReference>
<dbReference type="InterPro" id="IPR033966">
    <property type="entry name" value="RuBisCO"/>
</dbReference>
<proteinExistence type="predicted"/>
<dbReference type="SFLD" id="SFLDG00301">
    <property type="entry name" value="RuBisCO-like_proteins"/>
    <property type="match status" value="1"/>
</dbReference>
<dbReference type="SFLD" id="SFLDF00158">
    <property type="entry name" value="5-methylthio-D-ribulose_1-phos"/>
    <property type="match status" value="1"/>
</dbReference>
<dbReference type="InterPro" id="IPR000685">
    <property type="entry name" value="RuBisCO_lsu_C"/>
</dbReference>
<dbReference type="InterPro" id="IPR036422">
    <property type="entry name" value="RuBisCO_lsu_N_sf"/>
</dbReference>
<sequence length="383" mass="42623">MFFNGISDYKLSGERFAVEYRIYGNESEAYAKAKDICIEQTVEFPEELVPEGFIRDFIVGKIEYFKPYDDNSFKVKISFCIESAAGELTQLLNVIFGNISIKPEIKVENIELPQSILSLFKGPRFGREGIRKLLKIEKRPILFTALKPMGISAKDMAELAYKFALGGIDIIKDDHGISNQPFSPFEERVKLCTEAVRAANIKTGNNAIYVPNITAPYEEVMGRAEFSKKIGAGGLLISPGLSGYDIMRQIACDDNIRLPIFSHPAFQGTYVMGREGISHGVLFGQIARLAGADGTIYPNFGGRFSFTREECEDISRRTEEPMGDIKSIFPCPAGGMSLSSIPESLKVYGNDVIFLVGSGLFKNGPDIIESSRYFRDIIDKHYV</sequence>
<evidence type="ECO:0000313" key="2">
    <source>
        <dbReference type="EMBL" id="KPU42714.1"/>
    </source>
</evidence>
<dbReference type="Gene3D" id="3.20.20.110">
    <property type="entry name" value="Ribulose bisphosphate carboxylase, large subunit, C-terminal domain"/>
    <property type="match status" value="1"/>
</dbReference>
<gene>
    <name evidence="2" type="primary">mtnW</name>
    <name evidence="2" type="ORF">OXPF_34740</name>
</gene>
<dbReference type="PANTHER" id="PTHR42704:SF17">
    <property type="entry name" value="RIBULOSE BISPHOSPHATE CARBOXYLASE LARGE CHAIN"/>
    <property type="match status" value="1"/>
</dbReference>
<protein>
    <submittedName>
        <fullName evidence="2">2,3-diketo-5-methylthiopentyl-1-phosphate enolase</fullName>
        <ecNumber evidence="2">5.3.2.5</ecNumber>
    </submittedName>
</protein>
<dbReference type="GO" id="GO:0015977">
    <property type="term" value="P:carbon fixation"/>
    <property type="evidence" value="ECO:0007669"/>
    <property type="project" value="InterPro"/>
</dbReference>
<feature type="domain" description="Ribulose bisphosphate carboxylase large subunit C-terminal" evidence="1">
    <location>
        <begin position="131"/>
        <end position="361"/>
    </location>
</feature>
<dbReference type="Pfam" id="PF00016">
    <property type="entry name" value="RuBisCO_large"/>
    <property type="match status" value="1"/>
</dbReference>
<keyword evidence="2" id="KW-0413">Isomerase</keyword>
<evidence type="ECO:0000259" key="1">
    <source>
        <dbReference type="Pfam" id="PF00016"/>
    </source>
</evidence>
<dbReference type="SUPFAM" id="SSF51649">
    <property type="entry name" value="RuBisCo, C-terminal domain"/>
    <property type="match status" value="1"/>
</dbReference>
<dbReference type="PANTHER" id="PTHR42704">
    <property type="entry name" value="RIBULOSE BISPHOSPHATE CARBOXYLASE"/>
    <property type="match status" value="1"/>
</dbReference>
<reference evidence="2 3" key="1">
    <citation type="submission" date="2015-09" db="EMBL/GenBank/DDBJ databases">
        <title>Genome sequence of Oxobacter pfennigii DSM 3222.</title>
        <authorList>
            <person name="Poehlein A."/>
            <person name="Bengelsdorf F.R."/>
            <person name="Schiel-Bengelsdorf B."/>
            <person name="Duerre P."/>
            <person name="Daniel R."/>
        </authorList>
    </citation>
    <scope>NUCLEOTIDE SEQUENCE [LARGE SCALE GENOMIC DNA]</scope>
    <source>
        <strain evidence="2 3">DSM 3222</strain>
    </source>
</reference>
<dbReference type="InterPro" id="IPR036376">
    <property type="entry name" value="RuBisCO_lsu_C_sf"/>
</dbReference>
<dbReference type="EMBL" id="LKET01000051">
    <property type="protein sequence ID" value="KPU42714.1"/>
    <property type="molecule type" value="Genomic_DNA"/>
</dbReference>
<dbReference type="AlphaFoldDB" id="A0A0P8WKA7"/>
<dbReference type="EC" id="5.3.2.5" evidence="2"/>
<accession>A0A0P8WKA7</accession>
<comment type="caution">
    <text evidence="2">The sequence shown here is derived from an EMBL/GenBank/DDBJ whole genome shotgun (WGS) entry which is preliminary data.</text>
</comment>
<dbReference type="STRING" id="36849.OXPF_34740"/>
<dbReference type="GO" id="GO:0000287">
    <property type="term" value="F:magnesium ion binding"/>
    <property type="evidence" value="ECO:0007669"/>
    <property type="project" value="InterPro"/>
</dbReference>
<dbReference type="CDD" id="cd08210">
    <property type="entry name" value="RLP_RrRLP"/>
    <property type="match status" value="1"/>
</dbReference>
<organism evidence="2 3">
    <name type="scientific">Oxobacter pfennigii</name>
    <dbReference type="NCBI Taxonomy" id="36849"/>
    <lineage>
        <taxon>Bacteria</taxon>
        <taxon>Bacillati</taxon>
        <taxon>Bacillota</taxon>
        <taxon>Clostridia</taxon>
        <taxon>Eubacteriales</taxon>
        <taxon>Clostridiaceae</taxon>
        <taxon>Oxobacter</taxon>
    </lineage>
</organism>
<dbReference type="RefSeq" id="WP_242854449.1">
    <property type="nucleotide sequence ID" value="NZ_LKET01000051.1"/>
</dbReference>
<dbReference type="GO" id="GO:0016984">
    <property type="term" value="F:ribulose-bisphosphate carboxylase activity"/>
    <property type="evidence" value="ECO:0007669"/>
    <property type="project" value="InterPro"/>
</dbReference>
<dbReference type="SFLD" id="SFLDS00014">
    <property type="entry name" value="RuBisCO"/>
    <property type="match status" value="1"/>
</dbReference>